<dbReference type="EMBL" id="QEOB01000009">
    <property type="protein sequence ID" value="PVX82397.1"/>
    <property type="molecule type" value="Genomic_DNA"/>
</dbReference>
<protein>
    <submittedName>
        <fullName evidence="2">Uncharacterized protein DUF2778</fullName>
    </submittedName>
</protein>
<name>A0ABX5KKV9_9BURK</name>
<comment type="caution">
    <text evidence="2">The sequence shown here is derived from an EMBL/GenBank/DDBJ whole genome shotgun (WGS) entry which is preliminary data.</text>
</comment>
<dbReference type="InterPro" id="IPR021225">
    <property type="entry name" value="Tlde1_dom"/>
</dbReference>
<gene>
    <name evidence="2" type="ORF">C7402_109251</name>
</gene>
<dbReference type="Proteomes" id="UP000245712">
    <property type="component" value="Unassembled WGS sequence"/>
</dbReference>
<sequence>MPIQCIFRLNNQPMSVLHCEGVGDFVAFSGRDGVKNNPASVAIADAGPLPPGRYYIVDRGSGGLFTHIRDFFMDLVNDTDREKWFALYRDDGQIDDWTFINGVGRGHFRLHPHGRANISEGCITLVDPPAFYRLRDRLLHATPIGLPGAKGFAYGTVDVQ</sequence>
<organism evidence="2 3">
    <name type="scientific">Paraburkholderia unamae</name>
    <dbReference type="NCBI Taxonomy" id="219649"/>
    <lineage>
        <taxon>Bacteria</taxon>
        <taxon>Pseudomonadati</taxon>
        <taxon>Pseudomonadota</taxon>
        <taxon>Betaproteobacteria</taxon>
        <taxon>Burkholderiales</taxon>
        <taxon>Burkholderiaceae</taxon>
        <taxon>Paraburkholderia</taxon>
    </lineage>
</organism>
<evidence type="ECO:0000313" key="2">
    <source>
        <dbReference type="EMBL" id="PVX82397.1"/>
    </source>
</evidence>
<proteinExistence type="predicted"/>
<dbReference type="RefSeq" id="WP_165841928.1">
    <property type="nucleotide sequence ID" value="NZ_CAJZAT010000220.1"/>
</dbReference>
<dbReference type="Pfam" id="PF10908">
    <property type="entry name" value="Tlde1_dom"/>
    <property type="match status" value="1"/>
</dbReference>
<feature type="domain" description="Tlde1" evidence="1">
    <location>
        <begin position="25"/>
        <end position="140"/>
    </location>
</feature>
<evidence type="ECO:0000259" key="1">
    <source>
        <dbReference type="Pfam" id="PF10908"/>
    </source>
</evidence>
<reference evidence="2 3" key="1">
    <citation type="submission" date="2018-05" db="EMBL/GenBank/DDBJ databases">
        <title>Genomic Encyclopedia of Type Strains, Phase IV (KMG-V): Genome sequencing to study the core and pangenomes of soil and plant-associated prokaryotes.</title>
        <authorList>
            <person name="Whitman W."/>
        </authorList>
    </citation>
    <scope>NUCLEOTIDE SEQUENCE [LARGE SCALE GENOMIC DNA]</scope>
    <source>
        <strain evidence="2 3">SCZa-39</strain>
    </source>
</reference>
<accession>A0ABX5KKV9</accession>
<evidence type="ECO:0000313" key="3">
    <source>
        <dbReference type="Proteomes" id="UP000245712"/>
    </source>
</evidence>
<keyword evidence="3" id="KW-1185">Reference proteome</keyword>